<evidence type="ECO:0000256" key="7">
    <source>
        <dbReference type="ARBA" id="ARBA00022837"/>
    </source>
</evidence>
<keyword evidence="8" id="KW-0067">ATP-binding</keyword>
<accession>A0A3M7L6C0</accession>
<evidence type="ECO:0000256" key="6">
    <source>
        <dbReference type="ARBA" id="ARBA00022741"/>
    </source>
</evidence>
<dbReference type="Pfam" id="PF01268">
    <property type="entry name" value="FTHFS"/>
    <property type="match status" value="3"/>
</dbReference>
<dbReference type="InterPro" id="IPR000559">
    <property type="entry name" value="Formate_THF_ligase"/>
</dbReference>
<dbReference type="Gene3D" id="1.10.238.220">
    <property type="match status" value="1"/>
</dbReference>
<comment type="caution">
    <text evidence="11">The sequence shown here is derived from an EMBL/GenBank/DDBJ whole genome shotgun (WGS) entry which is preliminary data.</text>
</comment>
<keyword evidence="5" id="KW-0479">Metal-binding</keyword>
<evidence type="ECO:0000256" key="8">
    <source>
        <dbReference type="ARBA" id="ARBA00022840"/>
    </source>
</evidence>
<dbReference type="CDD" id="cd21504">
    <property type="entry name" value="PPP2R3A_B-like"/>
    <property type="match status" value="1"/>
</dbReference>
<evidence type="ECO:0000313" key="12">
    <source>
        <dbReference type="Proteomes" id="UP000279271"/>
    </source>
</evidence>
<dbReference type="UniPathway" id="UPA00193"/>
<dbReference type="GO" id="GO:0005524">
    <property type="term" value="F:ATP binding"/>
    <property type="evidence" value="ECO:0007669"/>
    <property type="project" value="UniProtKB-KW"/>
</dbReference>
<dbReference type="AlphaFoldDB" id="A0A3M7L6C0"/>
<evidence type="ECO:0000313" key="11">
    <source>
        <dbReference type="EMBL" id="RMZ57102.1"/>
    </source>
</evidence>
<dbReference type="GO" id="GO:0005509">
    <property type="term" value="F:calcium ion binding"/>
    <property type="evidence" value="ECO:0007669"/>
    <property type="project" value="InterPro"/>
</dbReference>
<keyword evidence="3" id="KW-0554">One-carbon metabolism</keyword>
<keyword evidence="6" id="KW-0547">Nucleotide-binding</keyword>
<dbReference type="InterPro" id="IPR020628">
    <property type="entry name" value="Formate_THF_ligase_CS"/>
</dbReference>
<evidence type="ECO:0000256" key="1">
    <source>
        <dbReference type="ARBA" id="ARBA00004777"/>
    </source>
</evidence>
<comment type="pathway">
    <text evidence="1">One-carbon metabolism; tetrahydrofolate interconversion.</text>
</comment>
<dbReference type="PANTHER" id="PTHR14095:SF0">
    <property type="entry name" value="MIP22305P"/>
    <property type="match status" value="1"/>
</dbReference>
<keyword evidence="7" id="KW-0106">Calcium</keyword>
<feature type="domain" description="PP2A regulatory subunit B'' EF-hand" evidence="10">
    <location>
        <begin position="162"/>
        <end position="246"/>
    </location>
</feature>
<dbReference type="FunFam" id="1.10.238.10:FF:000025">
    <property type="entry name" value="serine/threonine-protein phosphatase 2A regulatory subunit B'' subunit alpha"/>
    <property type="match status" value="1"/>
</dbReference>
<sequence length="1143" mass="124506">MLDLSPSLGGRGMQSFSCSKLKLDSLFVQWFSLSSSQHLPPLSPRKSSGPSSPFSLSPIAHNSAKLGTPPIFIPQFYFPGTGPGAAHKASADKVDAFFAVYPQGLSLDNLKALLKQVFGLPTPLAYPLFYKMAPGEEGLVSRAALRAWLDRAGFWGLDGPGRAMEILRAPGSAGVTPADLKPVLAGILISHPGLEFLAESPEFQERYAETVIHRIFYSLNRSGTGVLSQRELRRGDLLAALGEVDAQDDINRVARYFSYEHFYVIYCKFWDLDTDHDFLLSRDDLLRYGNHALTFRITERIFSQAARPFSTGNPAQMGYEDFIWFILSEEDKTTDTSLEYWFRCCDLDGDEHLHSSELYYFYEEQLHRMECLSQESVSYFDVMGQLHDMLNPENSTYYTLGDLKRNRAMAGTLFNVLFNLNKFVQFETRDPFSARQEREEIGVTEWDRFARQEYQRLADDDGEVEAVDAGGNTWGASALEPWRDKTPFLMARVVTGAAYIERARWGMAKRLSVRDPVPSDIDIAQSLDPLPITEIAQSLGLDDDDFITYGPTKAKVKLEVLEKHRDTPNGNYVIVAGITPTPLGEGKSTTTVGLCQALGAYLGKRAVTCEFNLHLTGDIHAITAATNLMAAAIEARAFHEATQSDAALFGRLCPAGRDGARRFAPIMRRRLAKLGLEGAADPDALSEEDRRRFARLDIDPATITWRRVLDTNDRFLRGVTLGRGPKEAGHERESGFDIAVASEIMAVLALAGSLPDFRERLGAMVFASSKAGEPLTADDLGVSGALAVLLKDAILPTLMQARFLCFYQEGEGWKEGRGRTPDCSLEESIAQLTLEATPVLVHAGPFANIAHGNSSVIADRLALKLVGPEGYVVTEAGFGADIGLEKFMNIKCRASGLTPSAVVLVATVRALKMHGGGPAVTAGRPLAPAYTSEDVALTRAGCANLARHVANAAAYGLPVLVAINRFATDTDAELEAVREEALAAGARAAVVCRHHALGGEGAVDLAQAVVEACAAPRPEFRFLYPPEMPIEEKIRTIAVKTYGAASVSFTPEALASIARFTEQGFGNLPVCMAKTQYSFSNDPAAKGAPTGFDLRVREVRASAGAGFIVPVCGDMMMMPGLPTRPAFFEIDLDTATGRVLGLS</sequence>
<dbReference type="Pfam" id="PF13499">
    <property type="entry name" value="EF-hand_7"/>
    <property type="match status" value="1"/>
</dbReference>
<dbReference type="CDD" id="cd00477">
    <property type="entry name" value="FTHFS"/>
    <property type="match status" value="1"/>
</dbReference>
<dbReference type="Gene3D" id="3.10.410.10">
    <property type="entry name" value="Formyltetrahydrofolate synthetase, domain 3"/>
    <property type="match status" value="1"/>
</dbReference>
<dbReference type="FunFam" id="3.10.410.10:FF:000001">
    <property type="entry name" value="Putative formate--tetrahydrofolate ligase"/>
    <property type="match status" value="1"/>
</dbReference>
<dbReference type="FunFam" id="3.40.50.300:FF:001859">
    <property type="entry name" value="Formate--tetrahydrofolate ligase"/>
    <property type="match status" value="1"/>
</dbReference>
<proteinExistence type="predicted"/>
<evidence type="ECO:0000256" key="5">
    <source>
        <dbReference type="ARBA" id="ARBA00022723"/>
    </source>
</evidence>
<dbReference type="SUPFAM" id="SSF47473">
    <property type="entry name" value="EF-hand"/>
    <property type="match status" value="1"/>
</dbReference>
<evidence type="ECO:0000259" key="9">
    <source>
        <dbReference type="Pfam" id="PF13499"/>
    </source>
</evidence>
<evidence type="ECO:0000256" key="3">
    <source>
        <dbReference type="ARBA" id="ARBA00022563"/>
    </source>
</evidence>
<dbReference type="InterPro" id="IPR002048">
    <property type="entry name" value="EF_hand_dom"/>
</dbReference>
<dbReference type="Proteomes" id="UP000279271">
    <property type="component" value="Unassembled WGS sequence"/>
</dbReference>
<evidence type="ECO:0000256" key="4">
    <source>
        <dbReference type="ARBA" id="ARBA00022598"/>
    </source>
</evidence>
<dbReference type="GO" id="GO:0019888">
    <property type="term" value="F:protein phosphatase regulator activity"/>
    <property type="evidence" value="ECO:0007669"/>
    <property type="project" value="TreeGrafter"/>
</dbReference>
<dbReference type="Pfam" id="PF17958">
    <property type="entry name" value="EF-hand_13"/>
    <property type="match status" value="1"/>
</dbReference>
<dbReference type="GO" id="GO:0000159">
    <property type="term" value="C:protein phosphatase type 2A complex"/>
    <property type="evidence" value="ECO:0007669"/>
    <property type="project" value="TreeGrafter"/>
</dbReference>
<dbReference type="InterPro" id="IPR041534">
    <property type="entry name" value="EF-hand_13"/>
</dbReference>
<dbReference type="PROSITE" id="PS00722">
    <property type="entry name" value="FTHFS_2"/>
    <property type="match status" value="1"/>
</dbReference>
<reference evidence="12" key="1">
    <citation type="journal article" date="2018" name="Algal Res.">
        <title>Characterization of plant carbon substrate utilization by Auxenochlorella protothecoides.</title>
        <authorList>
            <person name="Vogler B.W."/>
            <person name="Starkenburg S.R."/>
            <person name="Sudasinghe N."/>
            <person name="Schambach J.Y."/>
            <person name="Rollin J.A."/>
            <person name="Pattathil S."/>
            <person name="Barry A.N."/>
        </authorList>
    </citation>
    <scope>NUCLEOTIDE SEQUENCE [LARGE SCALE GENOMIC DNA]</scope>
    <source>
        <strain evidence="12">UTEX 25</strain>
    </source>
</reference>
<dbReference type="Gene3D" id="3.40.50.300">
    <property type="entry name" value="P-loop containing nucleotide triphosphate hydrolases"/>
    <property type="match status" value="1"/>
</dbReference>
<dbReference type="Gene3D" id="1.10.238.10">
    <property type="entry name" value="EF-hand"/>
    <property type="match status" value="1"/>
</dbReference>
<dbReference type="PANTHER" id="PTHR14095">
    <property type="entry name" value="PHOSPHATASE 2A REGULATORY SUBUNIT-RELATED"/>
    <property type="match status" value="1"/>
</dbReference>
<dbReference type="EMBL" id="QOKY01000130">
    <property type="protein sequence ID" value="RMZ57102.1"/>
    <property type="molecule type" value="Genomic_DNA"/>
</dbReference>
<organism evidence="11 12">
    <name type="scientific">Auxenochlorella protothecoides</name>
    <name type="common">Green microalga</name>
    <name type="synonym">Chlorella protothecoides</name>
    <dbReference type="NCBI Taxonomy" id="3075"/>
    <lineage>
        <taxon>Eukaryota</taxon>
        <taxon>Viridiplantae</taxon>
        <taxon>Chlorophyta</taxon>
        <taxon>core chlorophytes</taxon>
        <taxon>Trebouxiophyceae</taxon>
        <taxon>Chlorellales</taxon>
        <taxon>Chlorellaceae</taxon>
        <taxon>Auxenochlorella</taxon>
    </lineage>
</organism>
<dbReference type="EC" id="6.3.4.3" evidence="2"/>
<dbReference type="GO" id="GO:0004329">
    <property type="term" value="F:formate-tetrahydrofolate ligase activity"/>
    <property type="evidence" value="ECO:0007669"/>
    <property type="project" value="UniProtKB-EC"/>
</dbReference>
<protein>
    <recommendedName>
        <fullName evidence="2">formate--tetrahydrofolate ligase</fullName>
        <ecNumber evidence="2">6.3.4.3</ecNumber>
    </recommendedName>
</protein>
<dbReference type="InterPro" id="IPR011992">
    <property type="entry name" value="EF-hand-dom_pair"/>
</dbReference>
<name>A0A3M7L6C0_AUXPR</name>
<gene>
    <name evidence="11" type="ORF">APUTEX25_002334</name>
</gene>
<dbReference type="SUPFAM" id="SSF52540">
    <property type="entry name" value="P-loop containing nucleoside triphosphate hydrolases"/>
    <property type="match status" value="2"/>
</dbReference>
<dbReference type="InterPro" id="IPR027417">
    <property type="entry name" value="P-loop_NTPase"/>
</dbReference>
<dbReference type="Gene3D" id="3.30.1510.10">
    <property type="entry name" value="Domain 2, N(10)-formyltetrahydrofolate synthetase"/>
    <property type="match status" value="1"/>
</dbReference>
<dbReference type="FunFam" id="1.10.238.220:FF:000003">
    <property type="entry name" value="Phosphoprotein phosphatase 2A regulatory subunit"/>
    <property type="match status" value="1"/>
</dbReference>
<evidence type="ECO:0000256" key="2">
    <source>
        <dbReference type="ARBA" id="ARBA00012295"/>
    </source>
</evidence>
<evidence type="ECO:0000259" key="10">
    <source>
        <dbReference type="Pfam" id="PF17958"/>
    </source>
</evidence>
<keyword evidence="4" id="KW-0436">Ligase</keyword>
<dbReference type="GO" id="GO:0035999">
    <property type="term" value="P:tetrahydrofolate interconversion"/>
    <property type="evidence" value="ECO:0007669"/>
    <property type="project" value="UniProtKB-UniPathway"/>
</dbReference>
<feature type="domain" description="EF-hand" evidence="9">
    <location>
        <begin position="263"/>
        <end position="362"/>
    </location>
</feature>